<feature type="compositionally biased region" description="Polar residues" evidence="6">
    <location>
        <begin position="269"/>
        <end position="286"/>
    </location>
</feature>
<evidence type="ECO:0000256" key="1">
    <source>
        <dbReference type="ARBA" id="ARBA00004370"/>
    </source>
</evidence>
<dbReference type="RefSeq" id="WP_132694199.1">
    <property type="nucleotide sequence ID" value="NZ_SLVM01000007.1"/>
</dbReference>
<keyword evidence="5" id="KW-0175">Coiled coil</keyword>
<keyword evidence="2" id="KW-0145">Chemotaxis</keyword>
<proteinExistence type="inferred from homology"/>
<feature type="domain" description="HAMP" evidence="9">
    <location>
        <begin position="208"/>
        <end position="260"/>
    </location>
</feature>
<protein>
    <submittedName>
        <fullName evidence="10">Methyl-accepting chemotaxis protein</fullName>
    </submittedName>
</protein>
<dbReference type="Pfam" id="PF00672">
    <property type="entry name" value="HAMP"/>
    <property type="match status" value="1"/>
</dbReference>
<evidence type="ECO:0000259" key="8">
    <source>
        <dbReference type="PROSITE" id="PS50111"/>
    </source>
</evidence>
<gene>
    <name evidence="10" type="ORF">EV216_10783</name>
</gene>
<evidence type="ECO:0000256" key="2">
    <source>
        <dbReference type="ARBA" id="ARBA00022500"/>
    </source>
</evidence>
<dbReference type="AlphaFoldDB" id="A0A4R1YWF9"/>
<evidence type="ECO:0000313" key="10">
    <source>
        <dbReference type="EMBL" id="TCM85509.1"/>
    </source>
</evidence>
<keyword evidence="4" id="KW-0807">Transducer</keyword>
<dbReference type="PROSITE" id="PS50111">
    <property type="entry name" value="CHEMOTAXIS_TRANSDUC_2"/>
    <property type="match status" value="1"/>
</dbReference>
<dbReference type="FunFam" id="1.10.287.950:FF:000001">
    <property type="entry name" value="Methyl-accepting chemotaxis sensory transducer"/>
    <property type="match status" value="1"/>
</dbReference>
<dbReference type="PANTHER" id="PTHR43531">
    <property type="entry name" value="PROTEIN ICFG"/>
    <property type="match status" value="1"/>
</dbReference>
<feature type="compositionally biased region" description="Low complexity" evidence="6">
    <location>
        <begin position="287"/>
        <end position="301"/>
    </location>
</feature>
<evidence type="ECO:0000256" key="7">
    <source>
        <dbReference type="SAM" id="Phobius"/>
    </source>
</evidence>
<keyword evidence="7" id="KW-1133">Transmembrane helix</keyword>
<evidence type="ECO:0000313" key="11">
    <source>
        <dbReference type="Proteomes" id="UP000295277"/>
    </source>
</evidence>
<feature type="transmembrane region" description="Helical" evidence="7">
    <location>
        <begin position="186"/>
        <end position="208"/>
    </location>
</feature>
<evidence type="ECO:0000256" key="4">
    <source>
        <dbReference type="PROSITE-ProRule" id="PRU00284"/>
    </source>
</evidence>
<dbReference type="SMART" id="SM00304">
    <property type="entry name" value="HAMP"/>
    <property type="match status" value="1"/>
</dbReference>
<dbReference type="Proteomes" id="UP000295277">
    <property type="component" value="Unassembled WGS sequence"/>
</dbReference>
<dbReference type="OrthoDB" id="9814362at2"/>
<dbReference type="InterPro" id="IPR024478">
    <property type="entry name" value="HlyB_4HB_MCP"/>
</dbReference>
<evidence type="ECO:0000256" key="5">
    <source>
        <dbReference type="SAM" id="Coils"/>
    </source>
</evidence>
<dbReference type="InterPro" id="IPR051310">
    <property type="entry name" value="MCP_chemotaxis"/>
</dbReference>
<comment type="caution">
    <text evidence="10">The sequence shown here is derived from an EMBL/GenBank/DDBJ whole genome shotgun (WGS) entry which is preliminary data.</text>
</comment>
<dbReference type="PROSITE" id="PS50885">
    <property type="entry name" value="HAMP"/>
    <property type="match status" value="1"/>
</dbReference>
<keyword evidence="7" id="KW-0812">Transmembrane</keyword>
<dbReference type="PANTHER" id="PTHR43531:SF11">
    <property type="entry name" value="METHYL-ACCEPTING CHEMOTAXIS PROTEIN 3"/>
    <property type="match status" value="1"/>
</dbReference>
<dbReference type="Gene3D" id="1.10.287.950">
    <property type="entry name" value="Methyl-accepting chemotaxis protein"/>
    <property type="match status" value="1"/>
</dbReference>
<reference evidence="10 11" key="1">
    <citation type="submission" date="2019-03" db="EMBL/GenBank/DDBJ databases">
        <title>Genomic Encyclopedia of Type Strains, Phase IV (KMG-IV): sequencing the most valuable type-strain genomes for metagenomic binning, comparative biology and taxonomic classification.</title>
        <authorList>
            <person name="Goeker M."/>
        </authorList>
    </citation>
    <scope>NUCLEOTIDE SEQUENCE [LARGE SCALE GENOMIC DNA]</scope>
    <source>
        <strain evidence="10 11">DSM 21153</strain>
    </source>
</reference>
<keyword evidence="11" id="KW-1185">Reference proteome</keyword>
<dbReference type="CDD" id="cd06225">
    <property type="entry name" value="HAMP"/>
    <property type="match status" value="1"/>
</dbReference>
<dbReference type="SMART" id="SM00283">
    <property type="entry name" value="MA"/>
    <property type="match status" value="1"/>
</dbReference>
<dbReference type="GO" id="GO:0006935">
    <property type="term" value="P:chemotaxis"/>
    <property type="evidence" value="ECO:0007669"/>
    <property type="project" value="UniProtKB-KW"/>
</dbReference>
<dbReference type="InterPro" id="IPR004090">
    <property type="entry name" value="Chemotax_Me-accpt_rcpt"/>
</dbReference>
<feature type="region of interest" description="Disordered" evidence="6">
    <location>
        <begin position="269"/>
        <end position="301"/>
    </location>
</feature>
<dbReference type="EMBL" id="SLVM01000007">
    <property type="protein sequence ID" value="TCM85509.1"/>
    <property type="molecule type" value="Genomic_DNA"/>
</dbReference>
<accession>A0A4R1YWF9</accession>
<feature type="region of interest" description="Disordered" evidence="6">
    <location>
        <begin position="506"/>
        <end position="528"/>
    </location>
</feature>
<comment type="subcellular location">
    <subcellularLocation>
        <location evidence="1">Membrane</location>
    </subcellularLocation>
</comment>
<dbReference type="GO" id="GO:0007165">
    <property type="term" value="P:signal transduction"/>
    <property type="evidence" value="ECO:0007669"/>
    <property type="project" value="UniProtKB-KW"/>
</dbReference>
<organism evidence="10 11">
    <name type="scientific">Rhodovulum steppense</name>
    <dbReference type="NCBI Taxonomy" id="540251"/>
    <lineage>
        <taxon>Bacteria</taxon>
        <taxon>Pseudomonadati</taxon>
        <taxon>Pseudomonadota</taxon>
        <taxon>Alphaproteobacteria</taxon>
        <taxon>Rhodobacterales</taxon>
        <taxon>Paracoccaceae</taxon>
        <taxon>Rhodovulum</taxon>
    </lineage>
</organism>
<dbReference type="SUPFAM" id="SSF58104">
    <property type="entry name" value="Methyl-accepting chemotaxis protein (MCP) signaling domain"/>
    <property type="match status" value="1"/>
</dbReference>
<dbReference type="GO" id="GO:0005886">
    <property type="term" value="C:plasma membrane"/>
    <property type="evidence" value="ECO:0007669"/>
    <property type="project" value="TreeGrafter"/>
</dbReference>
<dbReference type="GO" id="GO:0004888">
    <property type="term" value="F:transmembrane signaling receptor activity"/>
    <property type="evidence" value="ECO:0007669"/>
    <property type="project" value="InterPro"/>
</dbReference>
<sequence length="546" mass="58144">MRLTIKIKLAAAFAVLVAMSAVGVGLLLVDLSNLNGRLSGLVDNEAKRVELTQTITAEQLRVQRNVREYLLSEDAAVEQEILTALTNGRDSHGRYVDEIRTLATAEGRADVDAYLGLYGTMSSISGRALELDAAGQTQEAYRLLAGEGQQTWRQMESILDGMLQRNLSMMDEAVAAARGEYENARMLALTLLAVATILGTGIATWILISISRGLNRANVLARAVADGDLTQTAEARGNDEITDLLSALNRMAEKLRSVVTEVNGAARNVSSGAEQMASTSEELSQGATEQASSTEEASASMEQMAANIEKNAENANETEKTARKAAGDARESGAAVRQAVEAMQTIAEKIMVVQEIARQTDLLALNAAVEAARAGEHGRGFAVVASEVRKLAERSQSAAGEISSLSASTVKSAEMAGEMLSSLVPDIERTSQLVTEISRSNQEQATGASQVNMAIQQLDKVAQENTSASEELSATAEELASQAEQLQSAIGYFRVTDAKAPARVAAPARKAPAKKAQPMGFDFDLGKDGDELDAQFMRDWKKESAA</sequence>
<comment type="similarity">
    <text evidence="3">Belongs to the methyl-accepting chemotaxis (MCP) protein family.</text>
</comment>
<feature type="domain" description="Methyl-accepting transducer" evidence="8">
    <location>
        <begin position="265"/>
        <end position="480"/>
    </location>
</feature>
<dbReference type="PRINTS" id="PR00260">
    <property type="entry name" value="CHEMTRNSDUCR"/>
</dbReference>
<feature type="coiled-coil region" evidence="5">
    <location>
        <begin position="458"/>
        <end position="489"/>
    </location>
</feature>
<dbReference type="InterPro" id="IPR003660">
    <property type="entry name" value="HAMP_dom"/>
</dbReference>
<dbReference type="Pfam" id="PF00015">
    <property type="entry name" value="MCPsignal"/>
    <property type="match status" value="1"/>
</dbReference>
<name>A0A4R1YWF9_9RHOB</name>
<dbReference type="Pfam" id="PF12729">
    <property type="entry name" value="4HB_MCP_1"/>
    <property type="match status" value="1"/>
</dbReference>
<keyword evidence="7" id="KW-0472">Membrane</keyword>
<feature type="compositionally biased region" description="Low complexity" evidence="6">
    <location>
        <begin position="506"/>
        <end position="518"/>
    </location>
</feature>
<evidence type="ECO:0000259" key="9">
    <source>
        <dbReference type="PROSITE" id="PS50885"/>
    </source>
</evidence>
<evidence type="ECO:0000256" key="6">
    <source>
        <dbReference type="SAM" id="MobiDB-lite"/>
    </source>
</evidence>
<dbReference type="InterPro" id="IPR004089">
    <property type="entry name" value="MCPsignal_dom"/>
</dbReference>
<evidence type="ECO:0000256" key="3">
    <source>
        <dbReference type="ARBA" id="ARBA00029447"/>
    </source>
</evidence>